<dbReference type="HAMAP" id="MF_00639">
    <property type="entry name" value="MurD"/>
    <property type="match status" value="1"/>
</dbReference>
<evidence type="ECO:0000259" key="7">
    <source>
        <dbReference type="Pfam" id="PF02875"/>
    </source>
</evidence>
<reference evidence="9 10" key="1">
    <citation type="journal article" date="2011" name="Science">
        <title>The Selaginella genome identifies genetic changes associated with the evolution of vascular plants.</title>
        <authorList>
            <person name="Banks J.A."/>
            <person name="Nishiyama T."/>
            <person name="Hasebe M."/>
            <person name="Bowman J.L."/>
            <person name="Gribskov M."/>
            <person name="dePamphilis C."/>
            <person name="Albert V.A."/>
            <person name="Aono N."/>
            <person name="Aoyama T."/>
            <person name="Ambrose B.A."/>
            <person name="Ashton N.W."/>
            <person name="Axtell M.J."/>
            <person name="Barker E."/>
            <person name="Barker M.S."/>
            <person name="Bennetzen J.L."/>
            <person name="Bonawitz N.D."/>
            <person name="Chapple C."/>
            <person name="Cheng C."/>
            <person name="Correa L.G."/>
            <person name="Dacre M."/>
            <person name="DeBarry J."/>
            <person name="Dreyer I."/>
            <person name="Elias M."/>
            <person name="Engstrom E.M."/>
            <person name="Estelle M."/>
            <person name="Feng L."/>
            <person name="Finet C."/>
            <person name="Floyd S.K."/>
            <person name="Frommer W.B."/>
            <person name="Fujita T."/>
            <person name="Gramzow L."/>
            <person name="Gutensohn M."/>
            <person name="Harholt J."/>
            <person name="Hattori M."/>
            <person name="Heyl A."/>
            <person name="Hirai T."/>
            <person name="Hiwatashi Y."/>
            <person name="Ishikawa M."/>
            <person name="Iwata M."/>
            <person name="Karol K.G."/>
            <person name="Koehler B."/>
            <person name="Kolukisaoglu U."/>
            <person name="Kubo M."/>
            <person name="Kurata T."/>
            <person name="Lalonde S."/>
            <person name="Li K."/>
            <person name="Li Y."/>
            <person name="Litt A."/>
            <person name="Lyons E."/>
            <person name="Manning G."/>
            <person name="Maruyama T."/>
            <person name="Michael T.P."/>
            <person name="Mikami K."/>
            <person name="Miyazaki S."/>
            <person name="Morinaga S."/>
            <person name="Murata T."/>
            <person name="Mueller-Roeber B."/>
            <person name="Nelson D.R."/>
            <person name="Obara M."/>
            <person name="Oguri Y."/>
            <person name="Olmstead R.G."/>
            <person name="Onodera N."/>
            <person name="Petersen B.L."/>
            <person name="Pils B."/>
            <person name="Prigge M."/>
            <person name="Rensing S.A."/>
            <person name="Riano-Pachon D.M."/>
            <person name="Roberts A.W."/>
            <person name="Sato Y."/>
            <person name="Scheller H.V."/>
            <person name="Schulz B."/>
            <person name="Schulz C."/>
            <person name="Shakirov E.V."/>
            <person name="Shibagaki N."/>
            <person name="Shinohara N."/>
            <person name="Shippen D.E."/>
            <person name="Soerensen I."/>
            <person name="Sotooka R."/>
            <person name="Sugimoto N."/>
            <person name="Sugita M."/>
            <person name="Sumikawa N."/>
            <person name="Tanurdzic M."/>
            <person name="Theissen G."/>
            <person name="Ulvskov P."/>
            <person name="Wakazuki S."/>
            <person name="Weng J.K."/>
            <person name="Willats W.W."/>
            <person name="Wipf D."/>
            <person name="Wolf P.G."/>
            <person name="Yang L."/>
            <person name="Zimmer A.D."/>
            <person name="Zhu Q."/>
            <person name="Mitros T."/>
            <person name="Hellsten U."/>
            <person name="Loque D."/>
            <person name="Otillar R."/>
            <person name="Salamov A."/>
            <person name="Schmutz J."/>
            <person name="Shapiro H."/>
            <person name="Lindquist E."/>
            <person name="Lucas S."/>
            <person name="Rokhsar D."/>
            <person name="Grigoriev I.V."/>
        </authorList>
    </citation>
    <scope>NUCLEOTIDE SEQUENCE [LARGE SCALE GENOMIC DNA]</scope>
</reference>
<dbReference type="NCBIfam" id="TIGR01087">
    <property type="entry name" value="murD"/>
    <property type="match status" value="1"/>
</dbReference>
<dbReference type="SUPFAM" id="SSF53244">
    <property type="entry name" value="MurD-like peptide ligases, peptide-binding domain"/>
    <property type="match status" value="1"/>
</dbReference>
<feature type="domain" description="Mur ligase C-terminal" evidence="7">
    <location>
        <begin position="342"/>
        <end position="464"/>
    </location>
</feature>
<proteinExistence type="inferred from homology"/>
<dbReference type="OMA" id="CSSFDMF"/>
<dbReference type="HOGENOM" id="CLU_032540_4_0_1"/>
<dbReference type="UniPathway" id="UPA00219"/>
<dbReference type="InterPro" id="IPR004101">
    <property type="entry name" value="Mur_ligase_C"/>
</dbReference>
<gene>
    <name evidence="9" type="ORF">SELMODRAFT_119124</name>
</gene>
<dbReference type="Gene3D" id="3.40.50.720">
    <property type="entry name" value="NAD(P)-binding Rossmann-like Domain"/>
    <property type="match status" value="1"/>
</dbReference>
<dbReference type="Pfam" id="PF02875">
    <property type="entry name" value="Mur_ligase_C"/>
    <property type="match status" value="1"/>
</dbReference>
<organism evidence="10">
    <name type="scientific">Selaginella moellendorffii</name>
    <name type="common">Spikemoss</name>
    <dbReference type="NCBI Taxonomy" id="88036"/>
    <lineage>
        <taxon>Eukaryota</taxon>
        <taxon>Viridiplantae</taxon>
        <taxon>Streptophyta</taxon>
        <taxon>Embryophyta</taxon>
        <taxon>Tracheophyta</taxon>
        <taxon>Lycopodiopsida</taxon>
        <taxon>Selaginellales</taxon>
        <taxon>Selaginellaceae</taxon>
        <taxon>Selaginella</taxon>
    </lineage>
</organism>
<dbReference type="AlphaFoldDB" id="D8SKZ4"/>
<dbReference type="InParanoid" id="D8SKZ4"/>
<evidence type="ECO:0000256" key="5">
    <source>
        <dbReference type="ARBA" id="ARBA00022741"/>
    </source>
</evidence>
<dbReference type="GO" id="GO:0005524">
    <property type="term" value="F:ATP binding"/>
    <property type="evidence" value="ECO:0007669"/>
    <property type="project" value="UniProtKB-KW"/>
</dbReference>
<name>D8SKZ4_SELML</name>
<keyword evidence="5" id="KW-0547">Nucleotide-binding</keyword>
<evidence type="ECO:0000256" key="3">
    <source>
        <dbReference type="ARBA" id="ARBA00022490"/>
    </source>
</evidence>
<evidence type="ECO:0000256" key="1">
    <source>
        <dbReference type="ARBA" id="ARBA00004496"/>
    </source>
</evidence>
<comment type="pathway">
    <text evidence="2">Cell wall biogenesis; peptidoglycan biosynthesis.</text>
</comment>
<dbReference type="Pfam" id="PF21799">
    <property type="entry name" value="MurD-like_N"/>
    <property type="match status" value="1"/>
</dbReference>
<dbReference type="Pfam" id="PF08245">
    <property type="entry name" value="Mur_ligase_M"/>
    <property type="match status" value="1"/>
</dbReference>
<accession>D8SKZ4</accession>
<dbReference type="Gene3D" id="3.40.1190.10">
    <property type="entry name" value="Mur-like, catalytic domain"/>
    <property type="match status" value="1"/>
</dbReference>
<dbReference type="InterPro" id="IPR005762">
    <property type="entry name" value="MurD"/>
</dbReference>
<sequence>MATAPVLCCAPSARLDLSGKRVVVVGLGSSGRAAIRLALLRGASVIAVDKNDKLAPLKEDPAFHGYEMDRVSTELGPHQLETFLSASRIVVSPGVPLSEPILAYAMDSGIPTISELGFAAEAFPKAVKIAAVTGTNGKSTVTTFTGQILQQAGVRTFVGGNLGTPFSDAACECFMFPSDDPPYQVTVLEVSSYQLELPGSFSPSVGVILNLSPDHLERHKSMENYGETKCRLFERMDSSKLSIIPHGDEFLRKVAYKYNSGSTKAWLGALPGVQLDNQARRAVVVVPTTKAEARLYLSGLKAVGSHNAQNAATASLLSLALDLGVDEHKLQAAIGQLTPLPHRMQIVGQDKKGVLWINDSKATNVDAAYTGIKGLADRKAVILLGGLAKVLDQDGSLGFKKLSDLLQNHRAIVTFGAFGKQIEKELKEANVSIPCFRSLTMEDAVAIAEKLSKQGDIILLSPACASFDEFRNFEHRGEVFGQLATRYITSTT</sequence>
<evidence type="ECO:0000256" key="6">
    <source>
        <dbReference type="ARBA" id="ARBA00022840"/>
    </source>
</evidence>
<feature type="domain" description="Mur ligase central" evidence="8">
    <location>
        <begin position="132"/>
        <end position="316"/>
    </location>
</feature>
<dbReference type="InterPro" id="IPR036565">
    <property type="entry name" value="Mur-like_cat_sf"/>
</dbReference>
<dbReference type="KEGG" id="smo:SELMODRAFT_119124"/>
<evidence type="ECO:0000313" key="9">
    <source>
        <dbReference type="EMBL" id="EFJ15064.1"/>
    </source>
</evidence>
<dbReference type="SUPFAM" id="SSF51984">
    <property type="entry name" value="MurCD N-terminal domain"/>
    <property type="match status" value="1"/>
</dbReference>
<dbReference type="Gramene" id="EFJ15064">
    <property type="protein sequence ID" value="EFJ15064"/>
    <property type="gene ID" value="SELMODRAFT_119124"/>
</dbReference>
<dbReference type="STRING" id="88036.D8SKZ4"/>
<keyword evidence="3" id="KW-0963">Cytoplasm</keyword>
<dbReference type="eggNOG" id="ENOG502QSWS">
    <property type="taxonomic scope" value="Eukaryota"/>
</dbReference>
<evidence type="ECO:0000259" key="8">
    <source>
        <dbReference type="Pfam" id="PF08245"/>
    </source>
</evidence>
<comment type="subcellular location">
    <subcellularLocation>
        <location evidence="1">Cytoplasm</location>
    </subcellularLocation>
</comment>
<dbReference type="GO" id="GO:0008360">
    <property type="term" value="P:regulation of cell shape"/>
    <property type="evidence" value="ECO:0007669"/>
    <property type="project" value="InterPro"/>
</dbReference>
<evidence type="ECO:0000256" key="2">
    <source>
        <dbReference type="ARBA" id="ARBA00004752"/>
    </source>
</evidence>
<evidence type="ECO:0000313" key="10">
    <source>
        <dbReference type="Proteomes" id="UP000001514"/>
    </source>
</evidence>
<dbReference type="GO" id="GO:0005737">
    <property type="term" value="C:cytoplasm"/>
    <property type="evidence" value="ECO:0007669"/>
    <property type="project" value="UniProtKB-SubCell"/>
</dbReference>
<dbReference type="GO" id="GO:0008764">
    <property type="term" value="F:UDP-N-acetylmuramoylalanine-D-glutamate ligase activity"/>
    <property type="evidence" value="ECO:0007669"/>
    <property type="project" value="UniProtKB-EC"/>
</dbReference>
<dbReference type="InterPro" id="IPR013221">
    <property type="entry name" value="Mur_ligase_cen"/>
</dbReference>
<dbReference type="GO" id="GO:0051301">
    <property type="term" value="P:cell division"/>
    <property type="evidence" value="ECO:0007669"/>
    <property type="project" value="InterPro"/>
</dbReference>
<keyword evidence="4" id="KW-0436">Ligase</keyword>
<dbReference type="PANTHER" id="PTHR43692:SF1">
    <property type="entry name" value="UDP-N-ACETYLMURAMOYLALANINE--D-GLUTAMATE LIGASE"/>
    <property type="match status" value="1"/>
</dbReference>
<dbReference type="InterPro" id="IPR036615">
    <property type="entry name" value="Mur_ligase_C_dom_sf"/>
</dbReference>
<keyword evidence="6" id="KW-0067">ATP-binding</keyword>
<dbReference type="EMBL" id="GL377625">
    <property type="protein sequence ID" value="EFJ15064.1"/>
    <property type="molecule type" value="Genomic_DNA"/>
</dbReference>
<dbReference type="PANTHER" id="PTHR43692">
    <property type="entry name" value="UDP-N-ACETYLMURAMOYLALANINE--D-GLUTAMATE LIGASE"/>
    <property type="match status" value="1"/>
</dbReference>
<dbReference type="SUPFAM" id="SSF53623">
    <property type="entry name" value="MurD-like peptide ligases, catalytic domain"/>
    <property type="match status" value="1"/>
</dbReference>
<protein>
    <submittedName>
        <fullName evidence="9">Uncharacterized protein</fullName>
    </submittedName>
</protein>
<dbReference type="Gene3D" id="3.90.190.20">
    <property type="entry name" value="Mur ligase, C-terminal domain"/>
    <property type="match status" value="1"/>
</dbReference>
<keyword evidence="10" id="KW-1185">Reference proteome</keyword>
<evidence type="ECO:0000256" key="4">
    <source>
        <dbReference type="ARBA" id="ARBA00022598"/>
    </source>
</evidence>
<dbReference type="Proteomes" id="UP000001514">
    <property type="component" value="Unassembled WGS sequence"/>
</dbReference>